<name>A0ABP9UTC2_9BACT</name>
<gene>
    <name evidence="2" type="ORF">Hsar01_04021</name>
</gene>
<dbReference type="PROSITE" id="PS51819">
    <property type="entry name" value="VOC"/>
    <property type="match status" value="1"/>
</dbReference>
<protein>
    <recommendedName>
        <fullName evidence="1">VOC domain-containing protein</fullName>
    </recommendedName>
</protein>
<accession>A0ABP9UTC2</accession>
<reference evidence="2 3" key="1">
    <citation type="submission" date="2024-02" db="EMBL/GenBank/DDBJ databases">
        <title>Haloferula sargassicola NBRC 104335.</title>
        <authorList>
            <person name="Ichikawa N."/>
            <person name="Katano-Makiyama Y."/>
            <person name="Hidaka K."/>
        </authorList>
    </citation>
    <scope>NUCLEOTIDE SEQUENCE [LARGE SCALE GENOMIC DNA]</scope>
    <source>
        <strain evidence="2 3">NBRC 104335</strain>
    </source>
</reference>
<dbReference type="SUPFAM" id="SSF54593">
    <property type="entry name" value="Glyoxalase/Bleomycin resistance protein/Dihydroxybiphenyl dioxygenase"/>
    <property type="match status" value="1"/>
</dbReference>
<evidence type="ECO:0000313" key="2">
    <source>
        <dbReference type="EMBL" id="GAA5484775.1"/>
    </source>
</evidence>
<keyword evidence="3" id="KW-1185">Reference proteome</keyword>
<dbReference type="Pfam" id="PF18029">
    <property type="entry name" value="Glyoxalase_6"/>
    <property type="match status" value="1"/>
</dbReference>
<organism evidence="2 3">
    <name type="scientific">Haloferula sargassicola</name>
    <dbReference type="NCBI Taxonomy" id="490096"/>
    <lineage>
        <taxon>Bacteria</taxon>
        <taxon>Pseudomonadati</taxon>
        <taxon>Verrucomicrobiota</taxon>
        <taxon>Verrucomicrobiia</taxon>
        <taxon>Verrucomicrobiales</taxon>
        <taxon>Verrucomicrobiaceae</taxon>
        <taxon>Haloferula</taxon>
    </lineage>
</organism>
<feature type="domain" description="VOC" evidence="1">
    <location>
        <begin position="2"/>
        <end position="113"/>
    </location>
</feature>
<evidence type="ECO:0000313" key="3">
    <source>
        <dbReference type="Proteomes" id="UP001476282"/>
    </source>
</evidence>
<sequence length="115" mass="12797">MKVEKVKYVLWAADWKRCAAFYRDLFEGTVGMESEVWSEVVIAGATIGIHGGGEGKRTWTGLSFQLDDLRAGISRLQACGGSLTREPVDTEEDPLHLAMCIDPEGNEFMMTQRRA</sequence>
<proteinExistence type="predicted"/>
<dbReference type="InterPro" id="IPR037523">
    <property type="entry name" value="VOC_core"/>
</dbReference>
<dbReference type="EMBL" id="BAABRI010000035">
    <property type="protein sequence ID" value="GAA5484775.1"/>
    <property type="molecule type" value="Genomic_DNA"/>
</dbReference>
<dbReference type="Gene3D" id="3.10.180.10">
    <property type="entry name" value="2,3-Dihydroxybiphenyl 1,2-Dioxygenase, domain 1"/>
    <property type="match status" value="1"/>
</dbReference>
<comment type="caution">
    <text evidence="2">The sequence shown here is derived from an EMBL/GenBank/DDBJ whole genome shotgun (WGS) entry which is preliminary data.</text>
</comment>
<dbReference type="Proteomes" id="UP001476282">
    <property type="component" value="Unassembled WGS sequence"/>
</dbReference>
<dbReference type="InterPro" id="IPR041581">
    <property type="entry name" value="Glyoxalase_6"/>
</dbReference>
<dbReference type="RefSeq" id="WP_353568884.1">
    <property type="nucleotide sequence ID" value="NZ_BAABRI010000035.1"/>
</dbReference>
<evidence type="ECO:0000259" key="1">
    <source>
        <dbReference type="PROSITE" id="PS51819"/>
    </source>
</evidence>
<dbReference type="InterPro" id="IPR029068">
    <property type="entry name" value="Glyas_Bleomycin-R_OHBP_Dase"/>
</dbReference>